<accession>J0WV63</accession>
<proteinExistence type="predicted"/>
<evidence type="ECO:0000256" key="1">
    <source>
        <dbReference type="SAM" id="MobiDB-lite"/>
    </source>
</evidence>
<protein>
    <recommendedName>
        <fullName evidence="4">F-box domain-containing protein</fullName>
    </recommendedName>
</protein>
<dbReference type="PANTHER" id="PTHR16134:SF119">
    <property type="entry name" value="AT02038P-RELATED"/>
    <property type="match status" value="1"/>
</dbReference>
<dbReference type="KEGG" id="adl:AURDEDRAFT_174023"/>
<dbReference type="PANTHER" id="PTHR16134">
    <property type="entry name" value="F-BOX/TPR REPEAT PROTEIN POF3"/>
    <property type="match status" value="1"/>
</dbReference>
<dbReference type="InterPro" id="IPR032675">
    <property type="entry name" value="LRR_dom_sf"/>
</dbReference>
<reference evidence="3" key="1">
    <citation type="journal article" date="2012" name="Science">
        <title>The Paleozoic origin of enzymatic lignin decomposition reconstructed from 31 fungal genomes.</title>
        <authorList>
            <person name="Floudas D."/>
            <person name="Binder M."/>
            <person name="Riley R."/>
            <person name="Barry K."/>
            <person name="Blanchette R.A."/>
            <person name="Henrissat B."/>
            <person name="Martinez A.T."/>
            <person name="Otillar R."/>
            <person name="Spatafora J.W."/>
            <person name="Yadav J.S."/>
            <person name="Aerts A."/>
            <person name="Benoit I."/>
            <person name="Boyd A."/>
            <person name="Carlson A."/>
            <person name="Copeland A."/>
            <person name="Coutinho P.M."/>
            <person name="de Vries R.P."/>
            <person name="Ferreira P."/>
            <person name="Findley K."/>
            <person name="Foster B."/>
            <person name="Gaskell J."/>
            <person name="Glotzer D."/>
            <person name="Gorecki P."/>
            <person name="Heitman J."/>
            <person name="Hesse C."/>
            <person name="Hori C."/>
            <person name="Igarashi K."/>
            <person name="Jurgens J.A."/>
            <person name="Kallen N."/>
            <person name="Kersten P."/>
            <person name="Kohler A."/>
            <person name="Kuees U."/>
            <person name="Kumar T.K.A."/>
            <person name="Kuo A."/>
            <person name="LaButti K."/>
            <person name="Larrondo L.F."/>
            <person name="Lindquist E."/>
            <person name="Ling A."/>
            <person name="Lombard V."/>
            <person name="Lucas S."/>
            <person name="Lundell T."/>
            <person name="Martin R."/>
            <person name="McLaughlin D.J."/>
            <person name="Morgenstern I."/>
            <person name="Morin E."/>
            <person name="Murat C."/>
            <person name="Nagy L.G."/>
            <person name="Nolan M."/>
            <person name="Ohm R.A."/>
            <person name="Patyshakuliyeva A."/>
            <person name="Rokas A."/>
            <person name="Ruiz-Duenas F.J."/>
            <person name="Sabat G."/>
            <person name="Salamov A."/>
            <person name="Samejima M."/>
            <person name="Schmutz J."/>
            <person name="Slot J.C."/>
            <person name="St John F."/>
            <person name="Stenlid J."/>
            <person name="Sun H."/>
            <person name="Sun S."/>
            <person name="Syed K."/>
            <person name="Tsang A."/>
            <person name="Wiebenga A."/>
            <person name="Young D."/>
            <person name="Pisabarro A."/>
            <person name="Eastwood D.C."/>
            <person name="Martin F."/>
            <person name="Cullen D."/>
            <person name="Grigoriev I.V."/>
            <person name="Hibbett D.S."/>
        </authorList>
    </citation>
    <scope>NUCLEOTIDE SEQUENCE [LARGE SCALE GENOMIC DNA]</scope>
    <source>
        <strain evidence="3">TFB10046</strain>
    </source>
</reference>
<keyword evidence="3" id="KW-1185">Reference proteome</keyword>
<dbReference type="InParanoid" id="J0WV63"/>
<dbReference type="EMBL" id="JH687850">
    <property type="protein sequence ID" value="EJD36952.1"/>
    <property type="molecule type" value="Genomic_DNA"/>
</dbReference>
<organism evidence="2 3">
    <name type="scientific">Auricularia subglabra (strain TFB-10046 / SS5)</name>
    <name type="common">White-rot fungus</name>
    <name type="synonym">Auricularia delicata (strain TFB10046)</name>
    <dbReference type="NCBI Taxonomy" id="717982"/>
    <lineage>
        <taxon>Eukaryota</taxon>
        <taxon>Fungi</taxon>
        <taxon>Dikarya</taxon>
        <taxon>Basidiomycota</taxon>
        <taxon>Agaricomycotina</taxon>
        <taxon>Agaricomycetes</taxon>
        <taxon>Auriculariales</taxon>
        <taxon>Auriculariaceae</taxon>
        <taxon>Auricularia</taxon>
    </lineage>
</organism>
<dbReference type="AlphaFoldDB" id="J0WV63"/>
<evidence type="ECO:0000313" key="2">
    <source>
        <dbReference type="EMBL" id="EJD36952.1"/>
    </source>
</evidence>
<gene>
    <name evidence="2" type="ORF">AURDEDRAFT_174023</name>
</gene>
<dbReference type="OrthoDB" id="3365698at2759"/>
<dbReference type="Proteomes" id="UP000006514">
    <property type="component" value="Unassembled WGS sequence"/>
</dbReference>
<name>J0WV63_AURST</name>
<evidence type="ECO:0008006" key="4">
    <source>
        <dbReference type="Google" id="ProtNLM"/>
    </source>
</evidence>
<dbReference type="Gene3D" id="3.80.10.10">
    <property type="entry name" value="Ribonuclease Inhibitor"/>
    <property type="match status" value="1"/>
</dbReference>
<feature type="compositionally biased region" description="Polar residues" evidence="1">
    <location>
        <begin position="11"/>
        <end position="20"/>
    </location>
</feature>
<sequence>MVPDASAEPASITNSTSQPRGLSPNLPLQQPAGINGHPSPVHSLPQEIFGEVFMQLHLLPAVVLDAHRPNFAHAMAVFTVASVCRLWRAAALGRPGLWSRRIAFDFTKLHKSGPRNEHWLLYLRTYLLRARARPLCLHAVGLAFHSDWEGSAGQDAWRQILDALPRCVRFSLRVYPTDGTGDLLPLSFNIATPFLEEFALIALTPSDAGSRYSTRRDNATFLPSAPRLRKLFIQYPVPRYITWTPFPALEELYFEACLTEPRRADLLDILPACEHISKLEIHQIDTQQIDAARYLHERSNSTFTLPNLRTLVDDSPHFVIVGQFAPLLARGCPDLQTLRLKTYTGISAEVRAIETVGANLTTLRIEFSMDPFGRPHGILPQLLGAHPVLEDLTYTDVQFRAEDFEPLSAPDPITGLWIAPRLHIIKCSVSHPPILEWVQTIWQLVRFVKMRTESSGQPGSSPRRLRVFELTDPQWQRLDYRMPEWVLAVVARLLHRVPRDDV</sequence>
<feature type="region of interest" description="Disordered" evidence="1">
    <location>
        <begin position="1"/>
        <end position="37"/>
    </location>
</feature>
<evidence type="ECO:0000313" key="3">
    <source>
        <dbReference type="Proteomes" id="UP000006514"/>
    </source>
</evidence>